<dbReference type="AlphaFoldDB" id="A0A844GQM2"/>
<name>A0A844GQM2_9FIRM</name>
<evidence type="ECO:0000259" key="1">
    <source>
        <dbReference type="Pfam" id="PF05168"/>
    </source>
</evidence>
<evidence type="ECO:0000313" key="3">
    <source>
        <dbReference type="Proteomes" id="UP000437824"/>
    </source>
</evidence>
<dbReference type="RefSeq" id="WP_154780650.1">
    <property type="nucleotide sequence ID" value="NZ_WMBC01000010.1"/>
</dbReference>
<reference evidence="2 3" key="1">
    <citation type="submission" date="2019-11" db="EMBL/GenBank/DDBJ databases">
        <title>Draft genome sequence of Blautia luti DSM 14534T, isolated from human stool.</title>
        <authorList>
            <person name="Ortiz R."/>
            <person name="Melis-Arcos F."/>
            <person name="Covarrubias P."/>
            <person name="Cardenas J.P."/>
            <person name="Perez-Donoso J."/>
            <person name="Almonacid D."/>
        </authorList>
    </citation>
    <scope>NUCLEOTIDE SEQUENCE [LARGE SCALE GENOMIC DNA]</scope>
    <source>
        <strain evidence="2 3">DSM 14534</strain>
    </source>
</reference>
<dbReference type="InterPro" id="IPR007842">
    <property type="entry name" value="HEPN_dom"/>
</dbReference>
<dbReference type="Proteomes" id="UP000437824">
    <property type="component" value="Unassembled WGS sequence"/>
</dbReference>
<accession>A0A844GQM2</accession>
<evidence type="ECO:0000313" key="2">
    <source>
        <dbReference type="EMBL" id="MTD62025.1"/>
    </source>
</evidence>
<dbReference type="EMBL" id="WMBC01000010">
    <property type="protein sequence ID" value="MTD62025.1"/>
    <property type="molecule type" value="Genomic_DNA"/>
</dbReference>
<proteinExistence type="predicted"/>
<dbReference type="Pfam" id="PF05168">
    <property type="entry name" value="HEPN"/>
    <property type="match status" value="1"/>
</dbReference>
<comment type="caution">
    <text evidence="2">The sequence shown here is derived from an EMBL/GenBank/DDBJ whole genome shotgun (WGS) entry which is preliminary data.</text>
</comment>
<dbReference type="Gene3D" id="1.20.120.330">
    <property type="entry name" value="Nucleotidyltransferases domain 2"/>
    <property type="match status" value="1"/>
</dbReference>
<feature type="domain" description="HEPN" evidence="1">
    <location>
        <begin position="326"/>
        <end position="447"/>
    </location>
</feature>
<gene>
    <name evidence="2" type="ORF">GKZ57_12380</name>
</gene>
<organism evidence="2 3">
    <name type="scientific">Blautia luti DSM 14534 = JCM 17040</name>
    <dbReference type="NCBI Taxonomy" id="649762"/>
    <lineage>
        <taxon>Bacteria</taxon>
        <taxon>Bacillati</taxon>
        <taxon>Bacillota</taxon>
        <taxon>Clostridia</taxon>
        <taxon>Lachnospirales</taxon>
        <taxon>Lachnospiraceae</taxon>
        <taxon>Blautia</taxon>
    </lineage>
</organism>
<protein>
    <submittedName>
        <fullName evidence="2">HEPN domain-containing protein</fullName>
    </submittedName>
</protein>
<sequence length="450" mass="51955">MKNKIEFNAGIYPKVMSLTLGKPIKPNHDNIANNMEPELTIDLPRGVYLLYIQNMFDEHIKKEIKLFKKYAYGVVFEDSDYSSLLDLIMTNTPRNWTQSVDNKDILSKFGIGISEDVNGKKRFVILQEAKDTIRVETWEGIIIDLLRHSAMEIIDCFDFDGHFSRINENDSKNEKLTISLGAWKFSSDKAEQNLSNALRAAFMFTLVGYHSGDRKNQYSSFMDYFESEFYKRVSLVFGIWSSLQDKSKIKYVPLYDSFYNLTSTSKSELIDVLKAILDNEYTAVDEKQTLKDQLILSAGEFHDNISASDIQLEQTLIKPAINLVLLREKAKETITSAEILLTEGRYMDCANRCYYAMMFTLKVLLEYQGKLANWKVNELKEKESHESLERGLNDLVNSGVLLVADKADFDYVKAQRLKCDYSLYCFRKEDAEYCVILIKNFFSKVESIIN</sequence>